<keyword evidence="4 5" id="KW-0560">Oxidoreductase</keyword>
<dbReference type="OMA" id="GLICIKT"/>
<dbReference type="EC" id="1.-.-.-" evidence="5"/>
<keyword evidence="5" id="KW-0503">Monooxygenase</keyword>
<dbReference type="InterPro" id="IPR050346">
    <property type="entry name" value="FMO-like"/>
</dbReference>
<evidence type="ECO:0000256" key="5">
    <source>
        <dbReference type="RuleBase" id="RU361177"/>
    </source>
</evidence>
<evidence type="ECO:0000256" key="1">
    <source>
        <dbReference type="ARBA" id="ARBA00009183"/>
    </source>
</evidence>
<dbReference type="SUPFAM" id="SSF51905">
    <property type="entry name" value="FAD/NAD(P)-binding domain"/>
    <property type="match status" value="1"/>
</dbReference>
<dbReference type="Ensembl" id="ENSSHBT00005013534.1">
    <property type="protein sequence ID" value="ENSSHBP00005011251.1"/>
    <property type="gene ID" value="ENSSHBG00005009781.1"/>
</dbReference>
<proteinExistence type="inferred from homology"/>
<keyword evidence="3 5" id="KW-0274">FAD</keyword>
<reference evidence="6 7" key="1">
    <citation type="submission" date="2019-11" db="EMBL/GenBank/DDBJ databases">
        <title>Strigops habroptila (kakapo) genome, bStrHab1, primary haplotype, v2.</title>
        <authorList>
            <person name="Jarvis E.D."/>
            <person name="Howard J."/>
            <person name="Rhie A."/>
            <person name="Phillippy A."/>
            <person name="Korlach J."/>
            <person name="Digby A."/>
            <person name="Iorns D."/>
            <person name="Eason D."/>
            <person name="Robertson B."/>
            <person name="Raemaekers T."/>
            <person name="Howe K."/>
            <person name="Lewin H."/>
            <person name="Damas J."/>
            <person name="Hastie A."/>
            <person name="Tracey A."/>
            <person name="Chow W."/>
            <person name="Fedrigo O."/>
        </authorList>
    </citation>
    <scope>NUCLEOTIDE SEQUENCE [LARGE SCALE GENOMIC DNA]</scope>
</reference>
<accession>A0A672U8A2</accession>
<evidence type="ECO:0000256" key="2">
    <source>
        <dbReference type="ARBA" id="ARBA00022630"/>
    </source>
</evidence>
<protein>
    <recommendedName>
        <fullName evidence="5">Flavin-containing monooxygenase</fullName>
        <ecNumber evidence="5">1.-.-.-</ecNumber>
    </recommendedName>
</protein>
<dbReference type="Proteomes" id="UP000472266">
    <property type="component" value="Chromosome 9"/>
</dbReference>
<evidence type="ECO:0000256" key="4">
    <source>
        <dbReference type="ARBA" id="ARBA00023002"/>
    </source>
</evidence>
<dbReference type="InParanoid" id="A0A672U8A2"/>
<dbReference type="InterPro" id="IPR036188">
    <property type="entry name" value="FAD/NAD-bd_sf"/>
</dbReference>
<dbReference type="AlphaFoldDB" id="A0A672U8A2"/>
<comment type="cofactor">
    <cofactor evidence="5">
        <name>FAD</name>
        <dbReference type="ChEBI" id="CHEBI:57692"/>
    </cofactor>
</comment>
<dbReference type="GO" id="GO:0050660">
    <property type="term" value="F:flavin adenine dinucleotide binding"/>
    <property type="evidence" value="ECO:0007669"/>
    <property type="project" value="InterPro"/>
</dbReference>
<dbReference type="InterPro" id="IPR020946">
    <property type="entry name" value="Flavin_mOase-like"/>
</dbReference>
<reference evidence="6" key="2">
    <citation type="submission" date="2025-08" db="UniProtKB">
        <authorList>
            <consortium name="Ensembl"/>
        </authorList>
    </citation>
    <scope>IDENTIFICATION</scope>
</reference>
<comment type="similarity">
    <text evidence="1 5">Belongs to the FMO family.</text>
</comment>
<dbReference type="PANTHER" id="PTHR23023">
    <property type="entry name" value="DIMETHYLANILINE MONOOXYGENASE"/>
    <property type="match status" value="1"/>
</dbReference>
<dbReference type="Pfam" id="PF00743">
    <property type="entry name" value="FMO-like"/>
    <property type="match status" value="1"/>
</dbReference>
<reference evidence="6" key="3">
    <citation type="submission" date="2025-09" db="UniProtKB">
        <authorList>
            <consortium name="Ensembl"/>
        </authorList>
    </citation>
    <scope>IDENTIFICATION</scope>
</reference>
<evidence type="ECO:0000313" key="7">
    <source>
        <dbReference type="Proteomes" id="UP000472266"/>
    </source>
</evidence>
<name>A0A672U8A2_STRHB</name>
<keyword evidence="2 5" id="KW-0285">Flavoprotein</keyword>
<evidence type="ECO:0000313" key="6">
    <source>
        <dbReference type="Ensembl" id="ENSSHBP00005011251.1"/>
    </source>
</evidence>
<organism evidence="6 7">
    <name type="scientific">Strigops habroptila</name>
    <name type="common">Kakapo</name>
    <dbReference type="NCBI Taxonomy" id="2489341"/>
    <lineage>
        <taxon>Eukaryota</taxon>
        <taxon>Metazoa</taxon>
        <taxon>Chordata</taxon>
        <taxon>Craniata</taxon>
        <taxon>Vertebrata</taxon>
        <taxon>Euteleostomi</taxon>
        <taxon>Archelosauria</taxon>
        <taxon>Archosauria</taxon>
        <taxon>Dinosauria</taxon>
        <taxon>Saurischia</taxon>
        <taxon>Theropoda</taxon>
        <taxon>Coelurosauria</taxon>
        <taxon>Aves</taxon>
        <taxon>Neognathae</taxon>
        <taxon>Neoaves</taxon>
        <taxon>Telluraves</taxon>
        <taxon>Australaves</taxon>
        <taxon>Psittaciformes</taxon>
        <taxon>Psittacidae</taxon>
        <taxon>Strigops</taxon>
    </lineage>
</organism>
<sequence length="56" mass="6028">MGVAVVGAGVSGLTATKCCLDEGLEPTCFEQSQDIGGLWRYTVSHHSQNGRGNWRF</sequence>
<dbReference type="GO" id="GO:0004499">
    <property type="term" value="F:N,N-dimethylaniline monooxygenase activity"/>
    <property type="evidence" value="ECO:0007669"/>
    <property type="project" value="InterPro"/>
</dbReference>
<dbReference type="GO" id="GO:0050661">
    <property type="term" value="F:NADP binding"/>
    <property type="evidence" value="ECO:0007669"/>
    <property type="project" value="InterPro"/>
</dbReference>
<evidence type="ECO:0000256" key="3">
    <source>
        <dbReference type="ARBA" id="ARBA00022827"/>
    </source>
</evidence>
<dbReference type="Gene3D" id="3.50.50.60">
    <property type="entry name" value="FAD/NAD(P)-binding domain"/>
    <property type="match status" value="1"/>
</dbReference>
<dbReference type="GeneTree" id="ENSGT00940000172435"/>
<keyword evidence="7" id="KW-1185">Reference proteome</keyword>